<feature type="transmembrane region" description="Helical" evidence="2">
    <location>
        <begin position="81"/>
        <end position="101"/>
    </location>
</feature>
<evidence type="ECO:0000313" key="3">
    <source>
        <dbReference type="EMBL" id="MFC7338066.1"/>
    </source>
</evidence>
<keyword evidence="2" id="KW-1133">Transmembrane helix</keyword>
<feature type="transmembrane region" description="Helical" evidence="2">
    <location>
        <begin position="113"/>
        <end position="132"/>
    </location>
</feature>
<evidence type="ECO:0008006" key="5">
    <source>
        <dbReference type="Google" id="ProtNLM"/>
    </source>
</evidence>
<feature type="transmembrane region" description="Helical" evidence="2">
    <location>
        <begin position="456"/>
        <end position="471"/>
    </location>
</feature>
<evidence type="ECO:0000256" key="2">
    <source>
        <dbReference type="SAM" id="Phobius"/>
    </source>
</evidence>
<feature type="transmembrane region" description="Helical" evidence="2">
    <location>
        <begin position="170"/>
        <end position="187"/>
    </location>
</feature>
<evidence type="ECO:0000256" key="1">
    <source>
        <dbReference type="SAM" id="MobiDB-lite"/>
    </source>
</evidence>
<dbReference type="RefSeq" id="WP_379712977.1">
    <property type="nucleotide sequence ID" value="NZ_JBHTBS010000006.1"/>
</dbReference>
<protein>
    <recommendedName>
        <fullName evidence="5">O-antigen ligase domain-containing protein</fullName>
    </recommendedName>
</protein>
<proteinExistence type="predicted"/>
<feature type="transmembrane region" description="Helical" evidence="2">
    <location>
        <begin position="223"/>
        <end position="242"/>
    </location>
</feature>
<feature type="transmembrane region" description="Helical" evidence="2">
    <location>
        <begin position="6"/>
        <end position="23"/>
    </location>
</feature>
<sequence length="499" mass="54880">MVFRIIQVVMVALVGVVMMSAILTGGGNVIGQTALYGMIVVFFVGLMSPKGGVLLMIILAGYSDMLKRLMVLETNISMFDLTYVLGMAPMALAGTVVACVVQKIFSGKIEKRDVVTFGVATVFLVIGAALGLKSGGGMRALRLVADYGAFSYLIFVLPILYPTRDEILKLVKTTILIFVPVALYGIWQRTFGLADFEHAYLLTGLSSESRQLLDLEVRPFSTLNAATSLTMVTASAVILILCLRRERKISPLLSFTLVVVFAMSCFMTFTRVGWAVLFASLCLIPVLRYKSTTFLMYVGGIGSFILVVLNADLIIDNLPHWQNKLYGKTEVSAGEGQGLRIMTLSDRFIGFENMKRPENWTPFGIKEEGARIYGLSDRYSTTFSHDAISGFLFKFGYVPLACGILMGLFFLASLHRAIFKLPFDQQRFCQLALAGIFGMLCSLATGGTVFQFPANIFFWFLFAMVLITIGEKPRPVEEGGKEEKEAVFGRLKPAGAFRP</sequence>
<accession>A0ABW2L9F5</accession>
<reference evidence="4" key="1">
    <citation type="journal article" date="2019" name="Int. J. Syst. Evol. Microbiol.">
        <title>The Global Catalogue of Microorganisms (GCM) 10K type strain sequencing project: providing services to taxonomists for standard genome sequencing and annotation.</title>
        <authorList>
            <consortium name="The Broad Institute Genomics Platform"/>
            <consortium name="The Broad Institute Genome Sequencing Center for Infectious Disease"/>
            <person name="Wu L."/>
            <person name="Ma J."/>
        </authorList>
    </citation>
    <scope>NUCLEOTIDE SEQUENCE [LARGE SCALE GENOMIC DNA]</scope>
    <source>
        <strain evidence="4">CGMCC 4.1467</strain>
    </source>
</reference>
<comment type="caution">
    <text evidence="3">The sequence shown here is derived from an EMBL/GenBank/DDBJ whole genome shotgun (WGS) entry which is preliminary data.</text>
</comment>
<keyword evidence="2" id="KW-0472">Membrane</keyword>
<dbReference type="EMBL" id="JBHTBS010000006">
    <property type="protein sequence ID" value="MFC7338066.1"/>
    <property type="molecule type" value="Genomic_DNA"/>
</dbReference>
<organism evidence="3 4">
    <name type="scientific">Haloferula chungangensis</name>
    <dbReference type="NCBI Taxonomy" id="1048331"/>
    <lineage>
        <taxon>Bacteria</taxon>
        <taxon>Pseudomonadati</taxon>
        <taxon>Verrucomicrobiota</taxon>
        <taxon>Verrucomicrobiia</taxon>
        <taxon>Verrucomicrobiales</taxon>
        <taxon>Verrucomicrobiaceae</taxon>
        <taxon>Haloferula</taxon>
    </lineage>
</organism>
<evidence type="ECO:0000313" key="4">
    <source>
        <dbReference type="Proteomes" id="UP001596472"/>
    </source>
</evidence>
<feature type="transmembrane region" description="Helical" evidence="2">
    <location>
        <begin position="35"/>
        <end position="61"/>
    </location>
</feature>
<keyword evidence="2" id="KW-0812">Transmembrane</keyword>
<feature type="transmembrane region" description="Helical" evidence="2">
    <location>
        <begin position="397"/>
        <end position="419"/>
    </location>
</feature>
<gene>
    <name evidence="3" type="ORF">ACFQY0_12810</name>
</gene>
<feature type="region of interest" description="Disordered" evidence="1">
    <location>
        <begin position="477"/>
        <end position="499"/>
    </location>
</feature>
<feature type="transmembrane region" description="Helical" evidence="2">
    <location>
        <begin position="431"/>
        <end position="450"/>
    </location>
</feature>
<dbReference type="Proteomes" id="UP001596472">
    <property type="component" value="Unassembled WGS sequence"/>
</dbReference>
<feature type="transmembrane region" description="Helical" evidence="2">
    <location>
        <begin position="144"/>
        <end position="163"/>
    </location>
</feature>
<keyword evidence="4" id="KW-1185">Reference proteome</keyword>
<name>A0ABW2L9F5_9BACT</name>
<feature type="compositionally biased region" description="Basic and acidic residues" evidence="1">
    <location>
        <begin position="477"/>
        <end position="487"/>
    </location>
</feature>
<feature type="transmembrane region" description="Helical" evidence="2">
    <location>
        <begin position="294"/>
        <end position="315"/>
    </location>
</feature>